<evidence type="ECO:0000259" key="9">
    <source>
        <dbReference type="Pfam" id="PF03600"/>
    </source>
</evidence>
<keyword evidence="5 8" id="KW-1133">Transmembrane helix</keyword>
<dbReference type="Pfam" id="PF03600">
    <property type="entry name" value="CitMHS"/>
    <property type="match status" value="1"/>
</dbReference>
<evidence type="ECO:0000256" key="1">
    <source>
        <dbReference type="ARBA" id="ARBA00004141"/>
    </source>
</evidence>
<comment type="subcellular location">
    <subcellularLocation>
        <location evidence="1">Membrane</location>
        <topology evidence="1">Multi-pass membrane protein</topology>
    </subcellularLocation>
</comment>
<dbReference type="InterPro" id="IPR051679">
    <property type="entry name" value="DASS-Related_Transporters"/>
</dbReference>
<evidence type="ECO:0000256" key="8">
    <source>
        <dbReference type="SAM" id="Phobius"/>
    </source>
</evidence>
<dbReference type="AlphaFoldDB" id="A0A2N9JCZ8"/>
<evidence type="ECO:0000256" key="2">
    <source>
        <dbReference type="ARBA" id="ARBA00022448"/>
    </source>
</evidence>
<evidence type="ECO:0000256" key="7">
    <source>
        <dbReference type="SAM" id="MobiDB-lite"/>
    </source>
</evidence>
<accession>A0A2N9JCZ8</accession>
<evidence type="ECO:0000256" key="4">
    <source>
        <dbReference type="ARBA" id="ARBA00022737"/>
    </source>
</evidence>
<keyword evidence="11" id="KW-1185">Reference proteome</keyword>
<dbReference type="PANTHER" id="PTHR43652">
    <property type="entry name" value="BASIC AMINO ACID ANTIPORTER YFCC-RELATED"/>
    <property type="match status" value="1"/>
</dbReference>
<sequence>MVPAMSMCAHGFSPTNSCRNSAAVVQPANDPPRFEMSTTSESSCLRLWATGVLTLNQAFSSFGDPTVIFIATLFVESDGLDSTGVTAWAGQQVIGRGGEKRPKLLILICLLVALLTALISVNGAVAALIPVVVVVAIRVGIAPARCSCRWPSRDLRAHRGARPADLEHRDRADHGADRHRAGRRSARVGAAVDDGPHRGRCRVVSDPRGDRRQHHHHGARRLPVRRLLEARPATAALSDRGGAVGAAAVAVRALGSWMR</sequence>
<dbReference type="PANTHER" id="PTHR43652:SF2">
    <property type="entry name" value="BASIC AMINO ACID ANTIPORTER YFCC-RELATED"/>
    <property type="match status" value="1"/>
</dbReference>
<proteinExistence type="predicted"/>
<evidence type="ECO:0000256" key="3">
    <source>
        <dbReference type="ARBA" id="ARBA00022692"/>
    </source>
</evidence>
<keyword evidence="3 8" id="KW-0812">Transmembrane</keyword>
<evidence type="ECO:0000256" key="5">
    <source>
        <dbReference type="ARBA" id="ARBA00022989"/>
    </source>
</evidence>
<dbReference type="EMBL" id="LT985188">
    <property type="protein sequence ID" value="SPD85296.1"/>
    <property type="molecule type" value="Genomic_DNA"/>
</dbReference>
<evidence type="ECO:0000256" key="6">
    <source>
        <dbReference type="ARBA" id="ARBA00023136"/>
    </source>
</evidence>
<feature type="transmembrane region" description="Helical" evidence="8">
    <location>
        <begin position="104"/>
        <end position="121"/>
    </location>
</feature>
<feature type="region of interest" description="Disordered" evidence="7">
    <location>
        <begin position="161"/>
        <end position="221"/>
    </location>
</feature>
<dbReference type="GO" id="GO:0055085">
    <property type="term" value="P:transmembrane transport"/>
    <property type="evidence" value="ECO:0007669"/>
    <property type="project" value="InterPro"/>
</dbReference>
<feature type="compositionally biased region" description="Basic and acidic residues" evidence="7">
    <location>
        <begin position="161"/>
        <end position="179"/>
    </location>
</feature>
<name>A0A2N9JCZ8_9ACTN</name>
<gene>
    <name evidence="10" type="ORF">MPLG2_0260</name>
</gene>
<organism evidence="10 11">
    <name type="scientific">Micropruina glycogenica</name>
    <dbReference type="NCBI Taxonomy" id="75385"/>
    <lineage>
        <taxon>Bacteria</taxon>
        <taxon>Bacillati</taxon>
        <taxon>Actinomycetota</taxon>
        <taxon>Actinomycetes</taxon>
        <taxon>Propionibacteriales</taxon>
        <taxon>Nocardioidaceae</taxon>
        <taxon>Micropruina</taxon>
    </lineage>
</organism>
<evidence type="ECO:0000313" key="11">
    <source>
        <dbReference type="Proteomes" id="UP000238164"/>
    </source>
</evidence>
<dbReference type="InterPro" id="IPR004680">
    <property type="entry name" value="Cit_transptr-like_dom"/>
</dbReference>
<reference evidence="10 11" key="1">
    <citation type="submission" date="2018-02" db="EMBL/GenBank/DDBJ databases">
        <authorList>
            <person name="Cohen D.B."/>
            <person name="Kent A.D."/>
        </authorList>
    </citation>
    <scope>NUCLEOTIDE SEQUENCE [LARGE SCALE GENOMIC DNA]</scope>
    <source>
        <strain evidence="10">1</strain>
    </source>
</reference>
<dbReference type="KEGG" id="mgg:MPLG2_0260"/>
<dbReference type="GO" id="GO:0005886">
    <property type="term" value="C:plasma membrane"/>
    <property type="evidence" value="ECO:0007669"/>
    <property type="project" value="TreeGrafter"/>
</dbReference>
<dbReference type="Proteomes" id="UP000238164">
    <property type="component" value="Chromosome 1"/>
</dbReference>
<feature type="compositionally biased region" description="Basic residues" evidence="7">
    <location>
        <begin position="211"/>
        <end position="221"/>
    </location>
</feature>
<protein>
    <recommendedName>
        <fullName evidence="9">Citrate transporter-like domain-containing protein</fullName>
    </recommendedName>
</protein>
<keyword evidence="6 8" id="KW-0472">Membrane</keyword>
<evidence type="ECO:0000313" key="10">
    <source>
        <dbReference type="EMBL" id="SPD85296.1"/>
    </source>
</evidence>
<feature type="domain" description="Citrate transporter-like" evidence="9">
    <location>
        <begin position="49"/>
        <end position="143"/>
    </location>
</feature>
<keyword evidence="4" id="KW-0677">Repeat</keyword>
<keyword evidence="2" id="KW-0813">Transport</keyword>